<evidence type="ECO:0000256" key="1">
    <source>
        <dbReference type="SAM" id="Phobius"/>
    </source>
</evidence>
<comment type="caution">
    <text evidence="2">The sequence shown here is derived from an EMBL/GenBank/DDBJ whole genome shotgun (WGS) entry which is preliminary data.</text>
</comment>
<feature type="transmembrane region" description="Helical" evidence="1">
    <location>
        <begin position="122"/>
        <end position="147"/>
    </location>
</feature>
<reference evidence="2" key="1">
    <citation type="journal article" date="2014" name="Front. Microbiol.">
        <title>High frequency of phylogenetically diverse reductive dehalogenase-homologous genes in deep subseafloor sedimentary metagenomes.</title>
        <authorList>
            <person name="Kawai M."/>
            <person name="Futagami T."/>
            <person name="Toyoda A."/>
            <person name="Takaki Y."/>
            <person name="Nishi S."/>
            <person name="Hori S."/>
            <person name="Arai W."/>
            <person name="Tsubouchi T."/>
            <person name="Morono Y."/>
            <person name="Uchiyama I."/>
            <person name="Ito T."/>
            <person name="Fujiyama A."/>
            <person name="Inagaki F."/>
            <person name="Takami H."/>
        </authorList>
    </citation>
    <scope>NUCLEOTIDE SEQUENCE</scope>
    <source>
        <strain evidence="2">Expedition CK06-06</strain>
    </source>
</reference>
<feature type="non-terminal residue" evidence="2">
    <location>
        <position position="188"/>
    </location>
</feature>
<dbReference type="Pfam" id="PF12679">
    <property type="entry name" value="ABC2_membrane_2"/>
    <property type="match status" value="1"/>
</dbReference>
<dbReference type="EMBL" id="BARS01036383">
    <property type="protein sequence ID" value="GAG15001.1"/>
    <property type="molecule type" value="Genomic_DNA"/>
</dbReference>
<evidence type="ECO:0000313" key="2">
    <source>
        <dbReference type="EMBL" id="GAG15001.1"/>
    </source>
</evidence>
<name>X0WQP8_9ZZZZ</name>
<keyword evidence="1" id="KW-1133">Transmembrane helix</keyword>
<protein>
    <recommendedName>
        <fullName evidence="3">ABC-2 type transporter domain-containing protein</fullName>
    </recommendedName>
</protein>
<keyword evidence="1" id="KW-0472">Membrane</keyword>
<evidence type="ECO:0008006" key="3">
    <source>
        <dbReference type="Google" id="ProtNLM"/>
    </source>
</evidence>
<accession>X0WQP8</accession>
<feature type="transmembrane region" description="Helical" evidence="1">
    <location>
        <begin position="153"/>
        <end position="182"/>
    </location>
</feature>
<proteinExistence type="predicted"/>
<gene>
    <name evidence="2" type="ORF">S01H1_55940</name>
</gene>
<feature type="transmembrane region" description="Helical" evidence="1">
    <location>
        <begin position="12"/>
        <end position="33"/>
    </location>
</feature>
<dbReference type="GO" id="GO:0140359">
    <property type="term" value="F:ABC-type transporter activity"/>
    <property type="evidence" value="ECO:0007669"/>
    <property type="project" value="InterPro"/>
</dbReference>
<keyword evidence="1" id="KW-0812">Transmembrane</keyword>
<dbReference type="GO" id="GO:0005886">
    <property type="term" value="C:plasma membrane"/>
    <property type="evidence" value="ECO:0007669"/>
    <property type="project" value="UniProtKB-SubCell"/>
</dbReference>
<dbReference type="AlphaFoldDB" id="X0WQP8"/>
<feature type="transmembrane region" description="Helical" evidence="1">
    <location>
        <begin position="71"/>
        <end position="92"/>
    </location>
</feature>
<organism evidence="2">
    <name type="scientific">marine sediment metagenome</name>
    <dbReference type="NCBI Taxonomy" id="412755"/>
    <lineage>
        <taxon>unclassified sequences</taxon>
        <taxon>metagenomes</taxon>
        <taxon>ecological metagenomes</taxon>
    </lineage>
</organism>
<sequence>MRVFLKNLRKGWFGGIIPPLIVSLMAPVLTGIWPSFKEQTAAFAEILKSPVYRALLGEMVMFDISTWEGMFYMYIGLILEYVIVFVAILVPVRLITNEVDKNTLDVTLSYPIPRWRYILEKFGVFMTYSTLYPIILYAFAVVCTNAIGETMDFNVLIYSFIGAYLQLIALGAISLLCGAVFLESSKAL</sequence>